<dbReference type="RefSeq" id="XP_056841645.1">
    <property type="nucleotide sequence ID" value="XM_056985665.1"/>
</dbReference>
<reference evidence="1" key="1">
    <citation type="journal article" date="2019" name="Database">
        <title>The radish genome database (RadishGD): an integrated information resource for radish genomics.</title>
        <authorList>
            <person name="Yu H.J."/>
            <person name="Baek S."/>
            <person name="Lee Y.J."/>
            <person name="Cho A."/>
            <person name="Mun J.H."/>
        </authorList>
    </citation>
    <scope>NUCLEOTIDE SEQUENCE [LARGE SCALE GENOMIC DNA]</scope>
    <source>
        <strain evidence="1">cv. WK10039</strain>
    </source>
</reference>
<dbReference type="GeneID" id="130494850"/>
<protein>
    <submittedName>
        <fullName evidence="2">Secreted RxLR effector protein 161-like</fullName>
    </submittedName>
</protein>
<dbReference type="PANTHER" id="PTHR11439">
    <property type="entry name" value="GAG-POL-RELATED RETROTRANSPOSON"/>
    <property type="match status" value="1"/>
</dbReference>
<name>A0A9W3BQP8_RAPSA</name>
<dbReference type="AlphaFoldDB" id="A0A9W3BQP8"/>
<evidence type="ECO:0000313" key="1">
    <source>
        <dbReference type="Proteomes" id="UP000504610"/>
    </source>
</evidence>
<sequence length="180" mass="20358">MSYSPKISHGAALKHVLRYLKGTTSLGLVFRRVSKTKLTGYRDSSHNIDEDDGKSTTGRIFYLNDCPISWCSQKEETVALSSCEAEFMAATEAAKQAIWLQKLLEEVTGKACRRVVINIDNKSAVALTRNPVFHGRSKHIHKRYHFIRECVENEQVNVQHIPGISQKADILIKEETSTRK</sequence>
<gene>
    <name evidence="2" type="primary">LOC130494850</name>
</gene>
<dbReference type="KEGG" id="rsz:130494850"/>
<dbReference type="Proteomes" id="UP000504610">
    <property type="component" value="Chromosome 5"/>
</dbReference>
<dbReference type="OrthoDB" id="1030781at2759"/>
<evidence type="ECO:0000313" key="2">
    <source>
        <dbReference type="RefSeq" id="XP_056841645.1"/>
    </source>
</evidence>
<dbReference type="PANTHER" id="PTHR11439:SF480">
    <property type="entry name" value="REVERSE TRANSCRIPTASE TY1_COPIA-TYPE DOMAIN-CONTAINING PROTEIN"/>
    <property type="match status" value="1"/>
</dbReference>
<proteinExistence type="predicted"/>
<accession>A0A9W3BQP8</accession>
<reference evidence="2" key="2">
    <citation type="submission" date="2025-08" db="UniProtKB">
        <authorList>
            <consortium name="RefSeq"/>
        </authorList>
    </citation>
    <scope>IDENTIFICATION</scope>
    <source>
        <tissue evidence="2">Leaf</tissue>
    </source>
</reference>
<keyword evidence="1" id="KW-1185">Reference proteome</keyword>
<organism evidence="1 2">
    <name type="scientific">Raphanus sativus</name>
    <name type="common">Radish</name>
    <name type="synonym">Raphanus raphanistrum var. sativus</name>
    <dbReference type="NCBI Taxonomy" id="3726"/>
    <lineage>
        <taxon>Eukaryota</taxon>
        <taxon>Viridiplantae</taxon>
        <taxon>Streptophyta</taxon>
        <taxon>Embryophyta</taxon>
        <taxon>Tracheophyta</taxon>
        <taxon>Spermatophyta</taxon>
        <taxon>Magnoliopsida</taxon>
        <taxon>eudicotyledons</taxon>
        <taxon>Gunneridae</taxon>
        <taxon>Pentapetalae</taxon>
        <taxon>rosids</taxon>
        <taxon>malvids</taxon>
        <taxon>Brassicales</taxon>
        <taxon>Brassicaceae</taxon>
        <taxon>Brassiceae</taxon>
        <taxon>Raphanus</taxon>
    </lineage>
</organism>
<dbReference type="CDD" id="cd09272">
    <property type="entry name" value="RNase_HI_RT_Ty1"/>
    <property type="match status" value="1"/>
</dbReference>